<proteinExistence type="predicted"/>
<reference evidence="1 2" key="1">
    <citation type="submission" date="2014-09" db="EMBL/GenBank/DDBJ databases">
        <title>Genome sequence of Pseudomonas lutea strain DSM 17257T.</title>
        <authorList>
            <person name="Kwak Y."/>
            <person name="Shin J.-H."/>
        </authorList>
    </citation>
    <scope>NUCLEOTIDE SEQUENCE [LARGE SCALE GENOMIC DNA]</scope>
    <source>
        <strain evidence="1 2">DSM 17257</strain>
    </source>
</reference>
<comment type="caution">
    <text evidence="1">The sequence shown here is derived from an EMBL/GenBank/DDBJ whole genome shotgun (WGS) entry which is preliminary data.</text>
</comment>
<organism evidence="1 2">
    <name type="scientific">Pseudomonas lutea</name>
    <dbReference type="NCBI Taxonomy" id="243924"/>
    <lineage>
        <taxon>Bacteria</taxon>
        <taxon>Pseudomonadati</taxon>
        <taxon>Pseudomonadota</taxon>
        <taxon>Gammaproteobacteria</taxon>
        <taxon>Pseudomonadales</taxon>
        <taxon>Pseudomonadaceae</taxon>
        <taxon>Pseudomonas</taxon>
    </lineage>
</organism>
<dbReference type="EMBL" id="JRMB01000005">
    <property type="protein sequence ID" value="KGF62102.1"/>
    <property type="molecule type" value="Genomic_DNA"/>
</dbReference>
<sequence length="106" mass="11405">MRKLIFALMACAALAGCKNEGGDFVGVWKNSGKLPETLTITKAGDGYRAQSHIEDDKEGYMDVEAALVAESNTLLVTSEKEKALELSGGKVTSYLRNGTDTFTKVK</sequence>
<evidence type="ECO:0000313" key="1">
    <source>
        <dbReference type="EMBL" id="KGF62102.1"/>
    </source>
</evidence>
<dbReference type="Proteomes" id="UP000029719">
    <property type="component" value="Unassembled WGS sequence"/>
</dbReference>
<dbReference type="AlphaFoldDB" id="A0A9X0JGW1"/>
<evidence type="ECO:0008006" key="3">
    <source>
        <dbReference type="Google" id="ProtNLM"/>
    </source>
</evidence>
<accession>A0A9X0JGW1</accession>
<dbReference type="OrthoDB" id="6903127at2"/>
<dbReference type="RefSeq" id="WP_037019412.1">
    <property type="nucleotide sequence ID" value="NZ_JRMB01000005.1"/>
</dbReference>
<evidence type="ECO:0000313" key="2">
    <source>
        <dbReference type="Proteomes" id="UP000029719"/>
    </source>
</evidence>
<name>A0A9X0JGW1_9PSED</name>
<protein>
    <recommendedName>
        <fullName evidence="3">Lipoprotein</fullName>
    </recommendedName>
</protein>
<dbReference type="PROSITE" id="PS51257">
    <property type="entry name" value="PROKAR_LIPOPROTEIN"/>
    <property type="match status" value="1"/>
</dbReference>
<gene>
    <name evidence="1" type="ORF">LT42_25435</name>
</gene>